<organism evidence="1 2">
    <name type="scientific">Methanobrevibacter arboriphilus</name>
    <dbReference type="NCBI Taxonomy" id="39441"/>
    <lineage>
        <taxon>Archaea</taxon>
        <taxon>Methanobacteriati</taxon>
        <taxon>Methanobacteriota</taxon>
        <taxon>Methanomada group</taxon>
        <taxon>Methanobacteria</taxon>
        <taxon>Methanobacteriales</taxon>
        <taxon>Methanobacteriaceae</taxon>
        <taxon>Methanobrevibacter</taxon>
    </lineage>
</organism>
<accession>A0ACA8R4T7</accession>
<dbReference type="EMBL" id="AP019779">
    <property type="protein sequence ID" value="BBL62335.1"/>
    <property type="molecule type" value="Genomic_DNA"/>
</dbReference>
<evidence type="ECO:0000313" key="2">
    <source>
        <dbReference type="Proteomes" id="UP000825015"/>
    </source>
</evidence>
<proteinExistence type="predicted"/>
<dbReference type="Proteomes" id="UP000825015">
    <property type="component" value="Chromosome"/>
</dbReference>
<gene>
    <name evidence="1" type="ORF">MarbSA_13750</name>
</gene>
<protein>
    <submittedName>
        <fullName evidence="1">Deacylase</fullName>
    </submittedName>
</protein>
<keyword evidence="2" id="KW-1185">Reference proteome</keyword>
<name>A0ACA8R4T7_METAZ</name>
<evidence type="ECO:0000313" key="1">
    <source>
        <dbReference type="EMBL" id="BBL62335.1"/>
    </source>
</evidence>
<reference evidence="1" key="1">
    <citation type="submission" date="2019-06" db="EMBL/GenBank/DDBJ databases">
        <title>Complete genome sequence of Methanobrevibacter arboriphilus strain SA.</title>
        <authorList>
            <person name="Asakawa S."/>
        </authorList>
    </citation>
    <scope>NUCLEOTIDE SEQUENCE</scope>
    <source>
        <strain evidence="1">SA</strain>
    </source>
</reference>
<sequence>MNNNKKILISIIIILLILISLTTIYFVFLDKNLVNIDYINSENGDDVNKNNVLRSNIIMHNHSNLSLAMIDSAKNGTPVIQFGNGGEPVTFIVAGVHGNQLPPQIAAIRLIDYLDNKKIHGTVYIVPFAAPNLTANNEKLLNGQNLNTVADEVGTPSNDIVTYAVSRNSTFVGDFHSTAPGAVPGHDVIMCSKYPTYESYLFAIQMTKFLNEGIEVHEVAGVDYEGAIEDVLNMGGTPSITGLSTSPHGEISSGSVETSFNQMLALLKSNGNI</sequence>